<feature type="transmembrane region" description="Helical" evidence="10">
    <location>
        <begin position="121"/>
        <end position="141"/>
    </location>
</feature>
<keyword evidence="7" id="KW-0965">Cell junction</keyword>
<keyword evidence="5" id="KW-1003">Cell membrane</keyword>
<evidence type="ECO:0000256" key="6">
    <source>
        <dbReference type="ARBA" id="ARBA00022692"/>
    </source>
</evidence>
<keyword evidence="9 10" id="KW-0472">Membrane</keyword>
<evidence type="ECO:0000313" key="12">
    <source>
        <dbReference type="Proteomes" id="UP000007875"/>
    </source>
</evidence>
<comment type="subcellular location">
    <subcellularLocation>
        <location evidence="1">Cell junction</location>
        <location evidence="1">Tight junction</location>
    </subcellularLocation>
    <subcellularLocation>
        <location evidence="2">Cell membrane</location>
        <topology evidence="2">Multi-pass membrane protein</topology>
    </subcellularLocation>
</comment>
<dbReference type="Ensembl" id="ENSCSAVT00000011461.1">
    <property type="protein sequence ID" value="ENSCSAVP00000011328.1"/>
    <property type="gene ID" value="ENSCSAVG00000006631.1"/>
</dbReference>
<evidence type="ECO:0008006" key="13">
    <source>
        <dbReference type="Google" id="ProtNLM"/>
    </source>
</evidence>
<dbReference type="Proteomes" id="UP000007875">
    <property type="component" value="Unassembled WGS sequence"/>
</dbReference>
<evidence type="ECO:0000256" key="10">
    <source>
        <dbReference type="SAM" id="Phobius"/>
    </source>
</evidence>
<dbReference type="GO" id="GO:0005886">
    <property type="term" value="C:plasma membrane"/>
    <property type="evidence" value="ECO:0007669"/>
    <property type="project" value="UniProtKB-SubCell"/>
</dbReference>
<evidence type="ECO:0000313" key="11">
    <source>
        <dbReference type="Ensembl" id="ENSCSAVP00000011328.1"/>
    </source>
</evidence>
<keyword evidence="8 10" id="KW-1133">Transmembrane helix</keyword>
<protein>
    <recommendedName>
        <fullName evidence="13">Claudin</fullName>
    </recommendedName>
</protein>
<dbReference type="GO" id="GO:0005198">
    <property type="term" value="F:structural molecule activity"/>
    <property type="evidence" value="ECO:0007669"/>
    <property type="project" value="InterPro"/>
</dbReference>
<evidence type="ECO:0000256" key="9">
    <source>
        <dbReference type="ARBA" id="ARBA00023136"/>
    </source>
</evidence>
<reference evidence="11" key="2">
    <citation type="submission" date="2025-08" db="UniProtKB">
        <authorList>
            <consortium name="Ensembl"/>
        </authorList>
    </citation>
    <scope>IDENTIFICATION</scope>
</reference>
<keyword evidence="4" id="KW-0796">Tight junction</keyword>
<dbReference type="PANTHER" id="PTHR12002">
    <property type="entry name" value="CLAUDIN"/>
    <property type="match status" value="1"/>
</dbReference>
<accession>H2Z166</accession>
<proteinExistence type="inferred from homology"/>
<evidence type="ECO:0000256" key="1">
    <source>
        <dbReference type="ARBA" id="ARBA00004435"/>
    </source>
</evidence>
<dbReference type="Gene3D" id="1.20.140.150">
    <property type="match status" value="1"/>
</dbReference>
<keyword evidence="12" id="KW-1185">Reference proteome</keyword>
<dbReference type="InterPro" id="IPR006187">
    <property type="entry name" value="Claudin"/>
</dbReference>
<dbReference type="eggNOG" id="ENOG502QTG5">
    <property type="taxonomic scope" value="Eukaryota"/>
</dbReference>
<name>H2Z166_CIOSA</name>
<evidence type="ECO:0000256" key="8">
    <source>
        <dbReference type="ARBA" id="ARBA00022989"/>
    </source>
</evidence>
<dbReference type="InterPro" id="IPR004031">
    <property type="entry name" value="PMP22/EMP/MP20/Claudin"/>
</dbReference>
<dbReference type="GeneTree" id="ENSGT00940000155387"/>
<evidence type="ECO:0000256" key="3">
    <source>
        <dbReference type="ARBA" id="ARBA00008295"/>
    </source>
</evidence>
<dbReference type="GO" id="GO:0005923">
    <property type="term" value="C:bicellular tight junction"/>
    <property type="evidence" value="ECO:0007669"/>
    <property type="project" value="UniProtKB-SubCell"/>
</dbReference>
<sequence>MANSSLQVIGMVLSTIALLCTTLAVILPEWRRNDPKGEVIEAVIRHQGIWLRCTSYSTGIWQCDDFDAFFLGLPTRLQVARGLAICSVVFGFFAIMLSIFGMECTKCIESNPRTKCRVAMIAAGFYLASALSIGIAVSYYASQVAQEYTASTILIAVSDLGQRYVFGSSLFLGWGAMAVGLLGGAIMMCGSFYVEQEEDEYWNKGRVGRGVRRVRSSFRQSFRGRPIISKDTDYV</sequence>
<comment type="similarity">
    <text evidence="3">Belongs to the claudin family.</text>
</comment>
<feature type="transmembrane region" description="Helical" evidence="10">
    <location>
        <begin position="171"/>
        <end position="194"/>
    </location>
</feature>
<evidence type="ECO:0000256" key="7">
    <source>
        <dbReference type="ARBA" id="ARBA00022949"/>
    </source>
</evidence>
<evidence type="ECO:0000256" key="5">
    <source>
        <dbReference type="ARBA" id="ARBA00022475"/>
    </source>
</evidence>
<reference evidence="11" key="3">
    <citation type="submission" date="2025-09" db="UniProtKB">
        <authorList>
            <consortium name="Ensembl"/>
        </authorList>
    </citation>
    <scope>IDENTIFICATION</scope>
</reference>
<dbReference type="PRINTS" id="PR01077">
    <property type="entry name" value="CLAUDIN"/>
</dbReference>
<reference evidence="12" key="1">
    <citation type="submission" date="2003-08" db="EMBL/GenBank/DDBJ databases">
        <authorList>
            <person name="Birren B."/>
            <person name="Nusbaum C."/>
            <person name="Abebe A."/>
            <person name="Abouelleil A."/>
            <person name="Adekoya E."/>
            <person name="Ait-zahra M."/>
            <person name="Allen N."/>
            <person name="Allen T."/>
            <person name="An P."/>
            <person name="Anderson M."/>
            <person name="Anderson S."/>
            <person name="Arachchi H."/>
            <person name="Armbruster J."/>
            <person name="Bachantsang P."/>
            <person name="Baldwin J."/>
            <person name="Barry A."/>
            <person name="Bayul T."/>
            <person name="Blitshsteyn B."/>
            <person name="Bloom T."/>
            <person name="Blye J."/>
            <person name="Boguslavskiy L."/>
            <person name="Borowsky M."/>
            <person name="Boukhgalter B."/>
            <person name="Brunache A."/>
            <person name="Butler J."/>
            <person name="Calixte N."/>
            <person name="Calvo S."/>
            <person name="Camarata J."/>
            <person name="Campo K."/>
            <person name="Chang J."/>
            <person name="Cheshatsang Y."/>
            <person name="Citroen M."/>
            <person name="Collymore A."/>
            <person name="Considine T."/>
            <person name="Cook A."/>
            <person name="Cooke P."/>
            <person name="Corum B."/>
            <person name="Cuomo C."/>
            <person name="David R."/>
            <person name="Dawoe T."/>
            <person name="Degray S."/>
            <person name="Dodge S."/>
            <person name="Dooley K."/>
            <person name="Dorje P."/>
            <person name="Dorjee K."/>
            <person name="Dorris L."/>
            <person name="Duffey N."/>
            <person name="Dupes A."/>
            <person name="Elkins T."/>
            <person name="Engels R."/>
            <person name="Erickson J."/>
            <person name="Farina A."/>
            <person name="Faro S."/>
            <person name="Ferreira P."/>
            <person name="Fischer H."/>
            <person name="Fitzgerald M."/>
            <person name="Foley K."/>
            <person name="Gage D."/>
            <person name="Galagan J."/>
            <person name="Gearin G."/>
            <person name="Gnerre S."/>
            <person name="Gnirke A."/>
            <person name="Goyette A."/>
            <person name="Graham J."/>
            <person name="Grandbois E."/>
            <person name="Gyaltsen K."/>
            <person name="Hafez N."/>
            <person name="Hagopian D."/>
            <person name="Hagos B."/>
            <person name="Hall J."/>
            <person name="Hatcher B."/>
            <person name="Heller A."/>
            <person name="Higgins H."/>
            <person name="Honan T."/>
            <person name="Horn A."/>
            <person name="Houde N."/>
            <person name="Hughes L."/>
            <person name="Hulme W."/>
            <person name="Husby E."/>
            <person name="Iliev I."/>
            <person name="Jaffe D."/>
            <person name="Jones C."/>
            <person name="Kamal M."/>
            <person name="Kamat A."/>
            <person name="Kamvysselis M."/>
            <person name="Karlsson E."/>
            <person name="Kells C."/>
            <person name="Kieu A."/>
            <person name="Kisner P."/>
            <person name="Kodira C."/>
            <person name="Kulbokas E."/>
            <person name="Labutti K."/>
            <person name="Lama D."/>
            <person name="Landers T."/>
            <person name="Leger J."/>
            <person name="Levine S."/>
            <person name="Lewis D."/>
            <person name="Lewis T."/>
            <person name="Lindblad-toh K."/>
            <person name="Liu X."/>
            <person name="Lokyitsang T."/>
            <person name="Lokyitsang Y."/>
            <person name="Lucien O."/>
            <person name="Lui A."/>
            <person name="Ma L.J."/>
            <person name="Mabbitt R."/>
            <person name="Macdonald J."/>
            <person name="Maclean C."/>
            <person name="Major J."/>
            <person name="Manning J."/>
            <person name="Marabella R."/>
            <person name="Maru K."/>
            <person name="Matthews C."/>
            <person name="Mauceli E."/>
            <person name="Mccarthy M."/>
            <person name="Mcdonough S."/>
            <person name="Mcghee T."/>
            <person name="Meldrim J."/>
            <person name="Meneus L."/>
            <person name="Mesirov J."/>
            <person name="Mihalev A."/>
            <person name="Mihova T."/>
            <person name="Mikkelsen T."/>
            <person name="Mlenga V."/>
            <person name="Moru K."/>
            <person name="Mozes J."/>
            <person name="Mulrain L."/>
            <person name="Munson G."/>
            <person name="Naylor J."/>
            <person name="Newes C."/>
            <person name="Nguyen C."/>
            <person name="Nguyen N."/>
            <person name="Nguyen T."/>
            <person name="Nicol R."/>
            <person name="Nielsen C."/>
            <person name="Nizzari M."/>
            <person name="Norbu C."/>
            <person name="Norbu N."/>
            <person name="O'donnell P."/>
            <person name="Okoawo O."/>
            <person name="O'leary S."/>
            <person name="Omotosho B."/>
            <person name="O'neill K."/>
            <person name="Osman S."/>
            <person name="Parker S."/>
            <person name="Perrin D."/>
            <person name="Phunkhang P."/>
            <person name="Piqani B."/>
            <person name="Purcell S."/>
            <person name="Rachupka T."/>
            <person name="Ramasamy U."/>
            <person name="Rameau R."/>
            <person name="Ray V."/>
            <person name="Raymond C."/>
            <person name="Retta R."/>
            <person name="Richardson S."/>
            <person name="Rise C."/>
            <person name="Rodriguez J."/>
            <person name="Rogers J."/>
            <person name="Rogov P."/>
            <person name="Rutman M."/>
            <person name="Schupbach R."/>
            <person name="Seaman C."/>
            <person name="Settipalli S."/>
            <person name="Sharpe T."/>
            <person name="Sheridan J."/>
            <person name="Sherpa N."/>
            <person name="Shi J."/>
            <person name="Smirnov S."/>
            <person name="Smith C."/>
            <person name="Sougnez C."/>
            <person name="Spencer B."/>
            <person name="Stalker J."/>
            <person name="Stange-thomann N."/>
            <person name="Stavropoulos S."/>
            <person name="Stetson K."/>
            <person name="Stone C."/>
            <person name="Stone S."/>
            <person name="Stubbs M."/>
            <person name="Talamas J."/>
            <person name="Tchuinga P."/>
            <person name="Tenzing P."/>
            <person name="Tesfaye S."/>
            <person name="Theodore J."/>
            <person name="Thoulutsang Y."/>
            <person name="Topham K."/>
            <person name="Towey S."/>
            <person name="Tsamla T."/>
            <person name="Tsomo N."/>
            <person name="Vallee D."/>
            <person name="Vassiliev H."/>
            <person name="Venkataraman V."/>
            <person name="Vinson J."/>
            <person name="Vo A."/>
            <person name="Wade C."/>
            <person name="Wang S."/>
            <person name="Wangchuk T."/>
            <person name="Wangdi T."/>
            <person name="Whittaker C."/>
            <person name="Wilkinson J."/>
            <person name="Wu Y."/>
            <person name="Wyman D."/>
            <person name="Yadav S."/>
            <person name="Yang S."/>
            <person name="Yang X."/>
            <person name="Yeager S."/>
            <person name="Yee E."/>
            <person name="Young G."/>
            <person name="Zainoun J."/>
            <person name="Zembeck L."/>
            <person name="Zimmer A."/>
            <person name="Zody M."/>
            <person name="Lander E."/>
        </authorList>
    </citation>
    <scope>NUCLEOTIDE SEQUENCE [LARGE SCALE GENOMIC DNA]</scope>
</reference>
<dbReference type="AlphaFoldDB" id="H2Z166"/>
<dbReference type="InParanoid" id="H2Z166"/>
<dbReference type="STRING" id="51511.ENSCSAVP00000011328"/>
<feature type="transmembrane region" description="Helical" evidence="10">
    <location>
        <begin position="79"/>
        <end position="100"/>
    </location>
</feature>
<dbReference type="HOGENOM" id="CLU_076370_2_2_1"/>
<dbReference type="Pfam" id="PF00822">
    <property type="entry name" value="PMP22_Claudin"/>
    <property type="match status" value="1"/>
</dbReference>
<organism evidence="11 12">
    <name type="scientific">Ciona savignyi</name>
    <name type="common">Pacific transparent sea squirt</name>
    <dbReference type="NCBI Taxonomy" id="51511"/>
    <lineage>
        <taxon>Eukaryota</taxon>
        <taxon>Metazoa</taxon>
        <taxon>Chordata</taxon>
        <taxon>Tunicata</taxon>
        <taxon>Ascidiacea</taxon>
        <taxon>Phlebobranchia</taxon>
        <taxon>Cionidae</taxon>
        <taxon>Ciona</taxon>
    </lineage>
</organism>
<evidence type="ECO:0000256" key="4">
    <source>
        <dbReference type="ARBA" id="ARBA00022427"/>
    </source>
</evidence>
<dbReference type="OMA" id="INTKYEF"/>
<keyword evidence="6 10" id="KW-0812">Transmembrane</keyword>
<evidence type="ECO:0000256" key="2">
    <source>
        <dbReference type="ARBA" id="ARBA00004651"/>
    </source>
</evidence>